<keyword evidence="4 7" id="KW-0288">FMN</keyword>
<feature type="binding site" evidence="7 8">
    <location>
        <position position="127"/>
    </location>
    <ligand>
        <name>substrate</name>
    </ligand>
</feature>
<feature type="binding site" evidence="7 9">
    <location>
        <position position="185"/>
    </location>
    <ligand>
        <name>FMN</name>
        <dbReference type="ChEBI" id="CHEBI:58210"/>
    </ligand>
</feature>
<name>A0A918N8F5_9GAMM</name>
<gene>
    <name evidence="7 12" type="primary">pdxH</name>
    <name evidence="12" type="ORF">GCM10007392_12920</name>
</gene>
<comment type="function">
    <text evidence="7">Catalyzes the oxidation of either pyridoxine 5'-phosphate (PNP) or pyridoxamine 5'-phosphate (PMP) into pyridoxal 5'-phosphate (PLP).</text>
</comment>
<reference evidence="12" key="2">
    <citation type="submission" date="2020-09" db="EMBL/GenBank/DDBJ databases">
        <authorList>
            <person name="Sun Q."/>
            <person name="Kim S."/>
        </authorList>
    </citation>
    <scope>NUCLEOTIDE SEQUENCE</scope>
    <source>
        <strain evidence="12">KCTC 22169</strain>
    </source>
</reference>
<feature type="binding site" evidence="7 8">
    <location>
        <position position="66"/>
    </location>
    <ligand>
        <name>substrate</name>
    </ligand>
</feature>
<dbReference type="Gene3D" id="2.30.110.10">
    <property type="entry name" value="Electron Transport, Fmn-binding Protein, Chain A"/>
    <property type="match status" value="1"/>
</dbReference>
<keyword evidence="13" id="KW-1185">Reference proteome</keyword>
<comment type="cofactor">
    <cofactor evidence="7 9">
        <name>FMN</name>
        <dbReference type="ChEBI" id="CHEBI:58210"/>
    </cofactor>
    <text evidence="7 9">Binds 1 FMN per subunit.</text>
</comment>
<dbReference type="RefSeq" id="WP_189607700.1">
    <property type="nucleotide sequence ID" value="NZ_BMXR01000003.1"/>
</dbReference>
<dbReference type="InterPro" id="IPR019740">
    <property type="entry name" value="Pyridox_Oxase_CS"/>
</dbReference>
<dbReference type="GO" id="GO:0004733">
    <property type="term" value="F:pyridoxamine phosphate oxidase activity"/>
    <property type="evidence" value="ECO:0007669"/>
    <property type="project" value="UniProtKB-UniRule"/>
</dbReference>
<evidence type="ECO:0000256" key="6">
    <source>
        <dbReference type="ARBA" id="ARBA00023096"/>
    </source>
</evidence>
<comment type="caution">
    <text evidence="7">Lacks conserved residue(s) required for the propagation of feature annotation.</text>
</comment>
<evidence type="ECO:0000256" key="1">
    <source>
        <dbReference type="ARBA" id="ARBA00007301"/>
    </source>
</evidence>
<evidence type="ECO:0000256" key="3">
    <source>
        <dbReference type="ARBA" id="ARBA00022630"/>
    </source>
</evidence>
<dbReference type="HAMAP" id="MF_01629">
    <property type="entry name" value="PdxH"/>
    <property type="match status" value="1"/>
</dbReference>
<evidence type="ECO:0000256" key="2">
    <source>
        <dbReference type="ARBA" id="ARBA00011738"/>
    </source>
</evidence>
<feature type="binding site" evidence="8">
    <location>
        <begin position="7"/>
        <end position="10"/>
    </location>
    <ligand>
        <name>substrate</name>
    </ligand>
</feature>
<comment type="catalytic activity">
    <reaction evidence="7">
        <text>pyridoxamine 5'-phosphate + O2 + H2O = pyridoxal 5'-phosphate + H2O2 + NH4(+)</text>
        <dbReference type="Rhea" id="RHEA:15817"/>
        <dbReference type="ChEBI" id="CHEBI:15377"/>
        <dbReference type="ChEBI" id="CHEBI:15379"/>
        <dbReference type="ChEBI" id="CHEBI:16240"/>
        <dbReference type="ChEBI" id="CHEBI:28938"/>
        <dbReference type="ChEBI" id="CHEBI:58451"/>
        <dbReference type="ChEBI" id="CHEBI:597326"/>
        <dbReference type="EC" id="1.4.3.5"/>
    </reaction>
</comment>
<sequence length="212" mass="24384">MKLDDIRRDYLKGGLNREDLADSPFEQFERWMQQAIDAELTADPTAMVLATVDADGKPSQRVVLLKGVEDGGFVFYTNYDSLKGQDIARNPQVSLHFGWLPIERQVIIQGEAEKVSGEVSDRYFQSRPRASQIGAWTSHQSQPVESREALEATFKATEERFVDQSVPTPEFWGGYCVKPTNIEFWQGRASRLHDRFVYRLEQGRWQVERLQP</sequence>
<dbReference type="GO" id="GO:0008615">
    <property type="term" value="P:pyridoxine biosynthetic process"/>
    <property type="evidence" value="ECO:0007669"/>
    <property type="project" value="UniProtKB-UniRule"/>
</dbReference>
<dbReference type="Pfam" id="PF10590">
    <property type="entry name" value="PNP_phzG_C"/>
    <property type="match status" value="1"/>
</dbReference>
<evidence type="ECO:0000256" key="9">
    <source>
        <dbReference type="PIRSR" id="PIRSR000190-2"/>
    </source>
</evidence>
<dbReference type="GO" id="GO:0010181">
    <property type="term" value="F:FMN binding"/>
    <property type="evidence" value="ECO:0007669"/>
    <property type="project" value="UniProtKB-UniRule"/>
</dbReference>
<comment type="pathway">
    <text evidence="7">Cofactor metabolism; pyridoxal 5'-phosphate salvage; pyridoxal 5'-phosphate from pyridoxine 5'-phosphate: step 1/1.</text>
</comment>
<dbReference type="EMBL" id="BMXR01000003">
    <property type="protein sequence ID" value="GGX47487.1"/>
    <property type="molecule type" value="Genomic_DNA"/>
</dbReference>
<comment type="pathway">
    <text evidence="7">Cofactor metabolism; pyridoxal 5'-phosphate salvage; pyridoxal 5'-phosphate from pyridoxamine 5'-phosphate: step 1/1.</text>
</comment>
<evidence type="ECO:0000256" key="7">
    <source>
        <dbReference type="HAMAP-Rule" id="MF_01629"/>
    </source>
</evidence>
<feature type="binding site" evidence="7 8">
    <location>
        <begin position="191"/>
        <end position="193"/>
    </location>
    <ligand>
        <name>substrate</name>
    </ligand>
</feature>
<feature type="binding site" evidence="7 9">
    <location>
        <begin position="76"/>
        <end position="77"/>
    </location>
    <ligand>
        <name>FMN</name>
        <dbReference type="ChEBI" id="CHEBI:58210"/>
    </ligand>
</feature>
<comment type="similarity">
    <text evidence="1 7">Belongs to the pyridoxamine 5'-phosphate oxidase family.</text>
</comment>
<dbReference type="NCBIfam" id="NF004231">
    <property type="entry name" value="PRK05679.1"/>
    <property type="match status" value="1"/>
</dbReference>
<dbReference type="Pfam" id="PF01243">
    <property type="entry name" value="PNPOx_N"/>
    <property type="match status" value="1"/>
</dbReference>
<comment type="caution">
    <text evidence="12">The sequence shown here is derived from an EMBL/GenBank/DDBJ whole genome shotgun (WGS) entry which is preliminary data.</text>
</comment>
<dbReference type="InterPro" id="IPR019576">
    <property type="entry name" value="Pyridoxamine_oxidase_dimer_C"/>
</dbReference>
<feature type="binding site" evidence="7 8">
    <location>
        <position position="131"/>
    </location>
    <ligand>
        <name>substrate</name>
    </ligand>
</feature>
<evidence type="ECO:0000313" key="12">
    <source>
        <dbReference type="EMBL" id="GGX47487.1"/>
    </source>
</evidence>
<dbReference type="Proteomes" id="UP000626148">
    <property type="component" value="Unassembled WGS sequence"/>
</dbReference>
<feature type="binding site" evidence="7 9">
    <location>
        <begin position="61"/>
        <end position="66"/>
    </location>
    <ligand>
        <name>FMN</name>
        <dbReference type="ChEBI" id="CHEBI:58210"/>
    </ligand>
</feature>
<evidence type="ECO:0000313" key="13">
    <source>
        <dbReference type="Proteomes" id="UP000626148"/>
    </source>
</evidence>
<feature type="binding site" evidence="7 8">
    <location>
        <position position="123"/>
    </location>
    <ligand>
        <name>substrate</name>
    </ligand>
</feature>
<feature type="domain" description="Pyridoxine 5'-phosphate oxidase dimerisation C-terminal" evidence="11">
    <location>
        <begin position="172"/>
        <end position="212"/>
    </location>
</feature>
<proteinExistence type="inferred from homology"/>
<dbReference type="PIRSF" id="PIRSF000190">
    <property type="entry name" value="Pyd_amn-ph_oxd"/>
    <property type="match status" value="1"/>
</dbReference>
<dbReference type="FunFam" id="2.30.110.10:FF:000020">
    <property type="entry name" value="PNPO isoform 11"/>
    <property type="match status" value="1"/>
</dbReference>
<keyword evidence="5 7" id="KW-0560">Oxidoreductase</keyword>
<reference evidence="12" key="1">
    <citation type="journal article" date="2014" name="Int. J. Syst. Evol. Microbiol.">
        <title>Complete genome sequence of Corynebacterium casei LMG S-19264T (=DSM 44701T), isolated from a smear-ripened cheese.</title>
        <authorList>
            <consortium name="US DOE Joint Genome Institute (JGI-PGF)"/>
            <person name="Walter F."/>
            <person name="Albersmeier A."/>
            <person name="Kalinowski J."/>
            <person name="Ruckert C."/>
        </authorList>
    </citation>
    <scope>NUCLEOTIDE SEQUENCE</scope>
    <source>
        <strain evidence="12">KCTC 22169</strain>
    </source>
</reference>
<comment type="catalytic activity">
    <reaction evidence="7">
        <text>pyridoxine 5'-phosphate + O2 = pyridoxal 5'-phosphate + H2O2</text>
        <dbReference type="Rhea" id="RHEA:15149"/>
        <dbReference type="ChEBI" id="CHEBI:15379"/>
        <dbReference type="ChEBI" id="CHEBI:16240"/>
        <dbReference type="ChEBI" id="CHEBI:58589"/>
        <dbReference type="ChEBI" id="CHEBI:597326"/>
        <dbReference type="EC" id="1.4.3.5"/>
    </reaction>
</comment>
<dbReference type="PROSITE" id="PS01064">
    <property type="entry name" value="PYRIDOX_OXIDASE"/>
    <property type="match status" value="1"/>
</dbReference>
<dbReference type="InterPro" id="IPR000659">
    <property type="entry name" value="Pyridox_Oxase"/>
</dbReference>
<dbReference type="PANTHER" id="PTHR10851:SF0">
    <property type="entry name" value="PYRIDOXINE-5'-PHOSPHATE OXIDASE"/>
    <property type="match status" value="1"/>
</dbReference>
<evidence type="ECO:0000256" key="8">
    <source>
        <dbReference type="PIRSR" id="PIRSR000190-1"/>
    </source>
</evidence>
<keyword evidence="3 7" id="KW-0285">Flavoprotein</keyword>
<comment type="subunit">
    <text evidence="2 7">Homodimer.</text>
</comment>
<dbReference type="PANTHER" id="PTHR10851">
    <property type="entry name" value="PYRIDOXINE-5-PHOSPHATE OXIDASE"/>
    <property type="match status" value="1"/>
</dbReference>
<protein>
    <recommendedName>
        <fullName evidence="7">Pyridoxine/pyridoxamine 5'-phosphate oxidase</fullName>
        <ecNumber evidence="7">1.4.3.5</ecNumber>
    </recommendedName>
    <alternativeName>
        <fullName evidence="7">PNP/PMP oxidase</fullName>
        <shortName evidence="7">PNPOx</shortName>
    </alternativeName>
    <alternativeName>
        <fullName evidence="7">Pyridoxal 5'-phosphate synthase</fullName>
    </alternativeName>
</protein>
<feature type="domain" description="Pyridoxamine 5'-phosphate oxidase N-terminal" evidence="10">
    <location>
        <begin position="36"/>
        <end position="158"/>
    </location>
</feature>
<dbReference type="EC" id="1.4.3.5" evidence="7"/>
<feature type="binding site" evidence="7 9">
    <location>
        <position position="83"/>
    </location>
    <ligand>
        <name>FMN</name>
        <dbReference type="ChEBI" id="CHEBI:58210"/>
    </ligand>
</feature>
<dbReference type="NCBIfam" id="TIGR00558">
    <property type="entry name" value="pdxH"/>
    <property type="match status" value="1"/>
</dbReference>
<evidence type="ECO:0000259" key="11">
    <source>
        <dbReference type="Pfam" id="PF10590"/>
    </source>
</evidence>
<evidence type="ECO:0000256" key="5">
    <source>
        <dbReference type="ARBA" id="ARBA00023002"/>
    </source>
</evidence>
<evidence type="ECO:0000256" key="4">
    <source>
        <dbReference type="ARBA" id="ARBA00022643"/>
    </source>
</evidence>
<dbReference type="AlphaFoldDB" id="A0A918N8F5"/>
<feature type="binding site" evidence="7 9">
    <location>
        <position position="105"/>
    </location>
    <ligand>
        <name>FMN</name>
        <dbReference type="ChEBI" id="CHEBI:58210"/>
    </ligand>
</feature>
<feature type="binding site" evidence="7 9">
    <location>
        <position position="195"/>
    </location>
    <ligand>
        <name>FMN</name>
        <dbReference type="ChEBI" id="CHEBI:58210"/>
    </ligand>
</feature>
<dbReference type="InterPro" id="IPR011576">
    <property type="entry name" value="Pyridox_Oxase_N"/>
</dbReference>
<dbReference type="InterPro" id="IPR012349">
    <property type="entry name" value="Split_barrel_FMN-bd"/>
</dbReference>
<evidence type="ECO:0000259" key="10">
    <source>
        <dbReference type="Pfam" id="PF01243"/>
    </source>
</evidence>
<organism evidence="12 13">
    <name type="scientific">Saccharospirillum salsuginis</name>
    <dbReference type="NCBI Taxonomy" id="418750"/>
    <lineage>
        <taxon>Bacteria</taxon>
        <taxon>Pseudomonadati</taxon>
        <taxon>Pseudomonadota</taxon>
        <taxon>Gammaproteobacteria</taxon>
        <taxon>Oceanospirillales</taxon>
        <taxon>Saccharospirillaceae</taxon>
        <taxon>Saccharospirillum</taxon>
    </lineage>
</organism>
<dbReference type="SUPFAM" id="SSF50475">
    <property type="entry name" value="FMN-binding split barrel"/>
    <property type="match status" value="1"/>
</dbReference>
<feature type="binding site" evidence="7 9">
    <location>
        <begin position="140"/>
        <end position="141"/>
    </location>
    <ligand>
        <name>FMN</name>
        <dbReference type="ChEBI" id="CHEBI:58210"/>
    </ligand>
</feature>
<keyword evidence="6 7" id="KW-0664">Pyridoxine biosynthesis</keyword>
<accession>A0A918N8F5</accession>